<dbReference type="Proteomes" id="UP001442494">
    <property type="component" value="Unassembled WGS sequence"/>
</dbReference>
<keyword evidence="1" id="KW-0472">Membrane</keyword>
<gene>
    <name evidence="2" type="ORF">NDI37_04220</name>
</gene>
<feature type="transmembrane region" description="Helical" evidence="1">
    <location>
        <begin position="20"/>
        <end position="43"/>
    </location>
</feature>
<keyword evidence="1" id="KW-1133">Transmembrane helix</keyword>
<proteinExistence type="predicted"/>
<organism evidence="2 3">
    <name type="scientific">Funiculus sociatus GB2-A5</name>
    <dbReference type="NCBI Taxonomy" id="2933946"/>
    <lineage>
        <taxon>Bacteria</taxon>
        <taxon>Bacillati</taxon>
        <taxon>Cyanobacteriota</taxon>
        <taxon>Cyanophyceae</taxon>
        <taxon>Coleofasciculales</taxon>
        <taxon>Coleofasciculaceae</taxon>
        <taxon>Funiculus</taxon>
    </lineage>
</organism>
<sequence length="335" mass="37072">MLQLIGRILLWLRGGTLRLLILAGFILLIWGIISPVGTLMWWLGQGAETVGLKKNQPYTLPPNNAVTSVVKSSQINCYIVYLSGVGDFSANELTPGEEEFLDRIVKINPNCVAVGDVFPYSAANKSLGGQRVLAPLWNFANKADGLFGIANVLIKIRNIWRFAISADPRYGEVYNQGIADAIIERMNAKYPIAQVQNKPFKIILAGTSGGVEVSLGAASYLNKWLDAKIIIVSIGGVFNGRTGFSASEHFYHLRGRRDWVEDIGGIIFPSRWLWNVGSEYNQARLRGKYTASISGPHTHDGPEGYFGQEIAQENDITYVELTLEEINQLPIWSEK</sequence>
<dbReference type="EMBL" id="JAMPKK010000006">
    <property type="protein sequence ID" value="MEP0863672.1"/>
    <property type="molecule type" value="Genomic_DNA"/>
</dbReference>
<dbReference type="RefSeq" id="WP_190422491.1">
    <property type="nucleotide sequence ID" value="NZ_JAMPKK010000006.1"/>
</dbReference>
<evidence type="ECO:0000313" key="2">
    <source>
        <dbReference type="EMBL" id="MEP0863672.1"/>
    </source>
</evidence>
<comment type="caution">
    <text evidence="2">The sequence shown here is derived from an EMBL/GenBank/DDBJ whole genome shotgun (WGS) entry which is preliminary data.</text>
</comment>
<accession>A0ABV0JJQ6</accession>
<name>A0ABV0JJQ6_9CYAN</name>
<evidence type="ECO:0000256" key="1">
    <source>
        <dbReference type="SAM" id="Phobius"/>
    </source>
</evidence>
<reference evidence="2 3" key="1">
    <citation type="submission" date="2022-04" db="EMBL/GenBank/DDBJ databases">
        <title>Positive selection, recombination, and allopatry shape intraspecific diversity of widespread and dominant cyanobacteria.</title>
        <authorList>
            <person name="Wei J."/>
            <person name="Shu W."/>
            <person name="Hu C."/>
        </authorList>
    </citation>
    <scope>NUCLEOTIDE SEQUENCE [LARGE SCALE GENOMIC DNA]</scope>
    <source>
        <strain evidence="2 3">GB2-A5</strain>
    </source>
</reference>
<keyword evidence="3" id="KW-1185">Reference proteome</keyword>
<keyword evidence="1" id="KW-0812">Transmembrane</keyword>
<evidence type="ECO:0000313" key="3">
    <source>
        <dbReference type="Proteomes" id="UP001442494"/>
    </source>
</evidence>
<protein>
    <submittedName>
        <fullName evidence="2">Uncharacterized protein</fullName>
    </submittedName>
</protein>